<keyword evidence="16" id="KW-1185">Reference proteome</keyword>
<feature type="domain" description="AGC-kinase C-terminal" evidence="13">
    <location>
        <begin position="737"/>
        <end position="804"/>
    </location>
</feature>
<dbReference type="OrthoDB" id="63267at2759"/>
<dbReference type="AlphaFoldDB" id="A0A8C5WJT5"/>
<dbReference type="InterPro" id="IPR000719">
    <property type="entry name" value="Prot_kinase_dom"/>
</dbReference>
<keyword evidence="3" id="KW-0808">Transferase</keyword>
<evidence type="ECO:0000256" key="10">
    <source>
        <dbReference type="PROSITE-ProRule" id="PRU10141"/>
    </source>
</evidence>
<keyword evidence="9" id="KW-0175">Coiled coil</keyword>
<evidence type="ECO:0000313" key="15">
    <source>
        <dbReference type="Ensembl" id="ENSLLEP00000043704.1"/>
    </source>
</evidence>
<dbReference type="PROSITE" id="PS51860">
    <property type="entry name" value="REM_1"/>
    <property type="match status" value="1"/>
</dbReference>
<feature type="region of interest" description="Disordered" evidence="11">
    <location>
        <begin position="393"/>
        <end position="421"/>
    </location>
</feature>
<evidence type="ECO:0000256" key="3">
    <source>
        <dbReference type="ARBA" id="ARBA00022679"/>
    </source>
</evidence>
<dbReference type="InterPro" id="IPR017892">
    <property type="entry name" value="Pkinase_C"/>
</dbReference>
<protein>
    <recommendedName>
        <fullName evidence="17">Protein kinase domain-containing protein</fullName>
    </recommendedName>
</protein>
<dbReference type="Proteomes" id="UP000694569">
    <property type="component" value="Unplaced"/>
</dbReference>
<evidence type="ECO:0000259" key="12">
    <source>
        <dbReference type="PROSITE" id="PS50011"/>
    </source>
</evidence>
<keyword evidence="6 10" id="KW-0067">ATP-binding</keyword>
<reference evidence="15" key="1">
    <citation type="submission" date="2025-05" db="UniProtKB">
        <authorList>
            <consortium name="Ensembl"/>
        </authorList>
    </citation>
    <scope>IDENTIFICATION</scope>
</reference>
<evidence type="ECO:0000256" key="8">
    <source>
        <dbReference type="ARBA" id="ARBA00047470"/>
    </source>
</evidence>
<dbReference type="InterPro" id="IPR011009">
    <property type="entry name" value="Kinase-like_dom_sf"/>
</dbReference>
<evidence type="ECO:0000259" key="13">
    <source>
        <dbReference type="PROSITE" id="PS51285"/>
    </source>
</evidence>
<evidence type="ECO:0000256" key="2">
    <source>
        <dbReference type="ARBA" id="ARBA00022553"/>
    </source>
</evidence>
<dbReference type="Ensembl" id="ENSLLET00000040400.1">
    <property type="protein sequence ID" value="ENSLLEP00000038855.1"/>
    <property type="gene ID" value="ENSLLEG00000024657.1"/>
</dbReference>
<dbReference type="Gene3D" id="1.10.287.160">
    <property type="entry name" value="HR1 repeat"/>
    <property type="match status" value="1"/>
</dbReference>
<evidence type="ECO:0000256" key="6">
    <source>
        <dbReference type="ARBA" id="ARBA00022840"/>
    </source>
</evidence>
<dbReference type="InterPro" id="IPR036274">
    <property type="entry name" value="HR1_rpt_sf"/>
</dbReference>
<dbReference type="Pfam" id="PF02185">
    <property type="entry name" value="HR1"/>
    <property type="match status" value="1"/>
</dbReference>
<dbReference type="PROSITE" id="PS51285">
    <property type="entry name" value="AGC_KINASE_CTER"/>
    <property type="match status" value="1"/>
</dbReference>
<keyword evidence="4 10" id="KW-0547">Nucleotide-binding</keyword>
<accession>A0A8C5WJT5</accession>
<dbReference type="PROSITE" id="PS00107">
    <property type="entry name" value="PROTEIN_KINASE_ATP"/>
    <property type="match status" value="1"/>
</dbReference>
<dbReference type="InterPro" id="IPR017441">
    <property type="entry name" value="Protein_kinase_ATP_BS"/>
</dbReference>
<evidence type="ECO:0000256" key="4">
    <source>
        <dbReference type="ARBA" id="ARBA00022741"/>
    </source>
</evidence>
<feature type="binding site" evidence="10">
    <location>
        <position position="503"/>
    </location>
    <ligand>
        <name>ATP</name>
        <dbReference type="ChEBI" id="CHEBI:30616"/>
    </ligand>
</feature>
<dbReference type="Gene3D" id="3.30.200.20">
    <property type="entry name" value="Phosphorylase Kinase, domain 1"/>
    <property type="match status" value="1"/>
</dbReference>
<dbReference type="InterPro" id="IPR000961">
    <property type="entry name" value="AGC-kinase_C"/>
</dbReference>
<dbReference type="InterPro" id="IPR008271">
    <property type="entry name" value="Ser/Thr_kinase_AS"/>
</dbReference>
<evidence type="ECO:0000313" key="16">
    <source>
        <dbReference type="Proteomes" id="UP000694569"/>
    </source>
</evidence>
<dbReference type="GO" id="GO:0005524">
    <property type="term" value="F:ATP binding"/>
    <property type="evidence" value="ECO:0007669"/>
    <property type="project" value="UniProtKB-UniRule"/>
</dbReference>
<feature type="domain" description="REM-1" evidence="14">
    <location>
        <begin position="33"/>
        <end position="112"/>
    </location>
</feature>
<dbReference type="SUPFAM" id="SSF46585">
    <property type="entry name" value="HR1 repeat"/>
    <property type="match status" value="1"/>
</dbReference>
<dbReference type="Gene3D" id="1.10.510.10">
    <property type="entry name" value="Transferase(Phosphotransferase) domain 1"/>
    <property type="match status" value="1"/>
</dbReference>
<keyword evidence="2" id="KW-0597">Phosphoprotein</keyword>
<dbReference type="Ensembl" id="ENSLLET00000045448.1">
    <property type="protein sequence ID" value="ENSLLEP00000043704.1"/>
    <property type="gene ID" value="ENSLLEG00000027783.1"/>
</dbReference>
<evidence type="ECO:0000256" key="1">
    <source>
        <dbReference type="ARBA" id="ARBA00022527"/>
    </source>
</evidence>
<dbReference type="SUPFAM" id="SSF56112">
    <property type="entry name" value="Protein kinase-like (PK-like)"/>
    <property type="match status" value="1"/>
</dbReference>
<dbReference type="PANTHER" id="PTHR24351">
    <property type="entry name" value="RIBOSOMAL PROTEIN S6 KINASE"/>
    <property type="match status" value="1"/>
</dbReference>
<dbReference type="GO" id="GO:0007165">
    <property type="term" value="P:signal transduction"/>
    <property type="evidence" value="ECO:0007669"/>
    <property type="project" value="InterPro"/>
</dbReference>
<proteinExistence type="predicted"/>
<sequence length="804" mass="88591">MKRFWNVFFPCCLRANDDYPGDYPRGVQGRSEHPVIPEAPKPNADTLENLQKQLNIEMQVRKGAENLILAYSKAPSKKKKHRKAAQRMHQDCVNKIQVLQTLILQAQKETCETSVSAPAPEEAPEIDAITSLGAELGESPVKDIEAMILEDVFEVASDVSSPASEEAPGVELEASLEKDIEAILEKILEDVFELVSDVSSPASEEASGVELEAAPEKDIETILEKILEDVFELVSDVSSPVLEEASGVELEASLEKDIEAILEKILEDVFELVSDVSSPALEEASGVELEATPEKDIEAILEKILEDVFELVSDVSSPALEEAPGVELEASLEKDIEAILEKILEDVFELVSDVSSPALEEAPGVELEASPEKDIETILEKILEDVFEIVTDTQSSPQPEPEEASAPTEASSPAHLSEPTPDIQIPVELPQETAAAPVITTEPEIPESSVENIIHEDPEAGGAQSQVNISLEDFRCCTMLGKGSFGKVLLAEYTKSNRFVALKAQNKIDLIRYMKVHRVMGEKEVFQAISSRQHPFLVNLFASFQTETHTIFAMEYVAGGNLETQLKNTPEGLPKPRAVFYAACITLGVEYLHQLNIVHRDLKAENIMIDQEGFAKITDFGLCKTGMGFGDRANSWCGSLPYMAPEIVSGGSYTRAVDWWSVGALLYAMLVGKTPYTAGYFFTEMTYKILNTPVKFPPHISKKGTALLRLLLEKNPSSRLGGSEKDAGEVKVHRFFKKVNWNKMLDRTAKPPFLPKITSSEDISNFDLRITSQTTRLTPPRGGSLTQEVQDAFRGFDWIAERTL</sequence>
<keyword evidence="1" id="KW-0723">Serine/threonine-protein kinase</keyword>
<dbReference type="PROSITE" id="PS00108">
    <property type="entry name" value="PROTEIN_KINASE_ST"/>
    <property type="match status" value="1"/>
</dbReference>
<evidence type="ECO:0000256" key="9">
    <source>
        <dbReference type="PROSITE-ProRule" id="PRU01207"/>
    </source>
</evidence>
<feature type="domain" description="Protein kinase" evidence="12">
    <location>
        <begin position="474"/>
        <end position="736"/>
    </location>
</feature>
<evidence type="ECO:0000256" key="11">
    <source>
        <dbReference type="SAM" id="MobiDB-lite"/>
    </source>
</evidence>
<comment type="catalytic activity">
    <reaction evidence="8">
        <text>L-seryl-[protein] + ATP = O-phospho-L-seryl-[protein] + ADP + H(+)</text>
        <dbReference type="Rhea" id="RHEA:17989"/>
        <dbReference type="Rhea" id="RHEA-COMP:9863"/>
        <dbReference type="Rhea" id="RHEA-COMP:11604"/>
        <dbReference type="ChEBI" id="CHEBI:15378"/>
        <dbReference type="ChEBI" id="CHEBI:29999"/>
        <dbReference type="ChEBI" id="CHEBI:30616"/>
        <dbReference type="ChEBI" id="CHEBI:83421"/>
        <dbReference type="ChEBI" id="CHEBI:456216"/>
        <dbReference type="EC" id="2.7.11.13"/>
    </reaction>
</comment>
<dbReference type="Pfam" id="PF00069">
    <property type="entry name" value="Pkinase"/>
    <property type="match status" value="1"/>
</dbReference>
<dbReference type="GO" id="GO:0004697">
    <property type="term" value="F:diacylglycerol-dependent serine/threonine kinase activity"/>
    <property type="evidence" value="ECO:0007669"/>
    <property type="project" value="UniProtKB-EC"/>
</dbReference>
<dbReference type="SMART" id="SM00220">
    <property type="entry name" value="S_TKc"/>
    <property type="match status" value="1"/>
</dbReference>
<comment type="catalytic activity">
    <reaction evidence="7">
        <text>L-threonyl-[protein] + ATP = O-phospho-L-threonyl-[protein] + ADP + H(+)</text>
        <dbReference type="Rhea" id="RHEA:46608"/>
        <dbReference type="Rhea" id="RHEA-COMP:11060"/>
        <dbReference type="Rhea" id="RHEA-COMP:11605"/>
        <dbReference type="ChEBI" id="CHEBI:15378"/>
        <dbReference type="ChEBI" id="CHEBI:30013"/>
        <dbReference type="ChEBI" id="CHEBI:30616"/>
        <dbReference type="ChEBI" id="CHEBI:61977"/>
        <dbReference type="ChEBI" id="CHEBI:456216"/>
        <dbReference type="EC" id="2.7.11.13"/>
    </reaction>
</comment>
<dbReference type="Pfam" id="PF00433">
    <property type="entry name" value="Pkinase_C"/>
    <property type="match status" value="1"/>
</dbReference>
<dbReference type="SMART" id="SM00133">
    <property type="entry name" value="S_TK_X"/>
    <property type="match status" value="1"/>
</dbReference>
<name>A0A8C5WJT5_9ANUR</name>
<evidence type="ECO:0000256" key="7">
    <source>
        <dbReference type="ARBA" id="ARBA00047272"/>
    </source>
</evidence>
<dbReference type="FunFam" id="3.30.200.20:FF:000474">
    <property type="entry name" value="Serine/threonine-protein kinase N2-like"/>
    <property type="match status" value="1"/>
</dbReference>
<dbReference type="GeneTree" id="ENSGT00940000154339"/>
<evidence type="ECO:0008006" key="17">
    <source>
        <dbReference type="Google" id="ProtNLM"/>
    </source>
</evidence>
<dbReference type="PROSITE" id="PS50011">
    <property type="entry name" value="PROTEIN_KINASE_DOM"/>
    <property type="match status" value="1"/>
</dbReference>
<dbReference type="SMART" id="SM00742">
    <property type="entry name" value="Hr1"/>
    <property type="match status" value="1"/>
</dbReference>
<organism evidence="15 16">
    <name type="scientific">Leptobrachium leishanense</name>
    <name type="common">Leishan spiny toad</name>
    <dbReference type="NCBI Taxonomy" id="445787"/>
    <lineage>
        <taxon>Eukaryota</taxon>
        <taxon>Metazoa</taxon>
        <taxon>Chordata</taxon>
        <taxon>Craniata</taxon>
        <taxon>Vertebrata</taxon>
        <taxon>Euteleostomi</taxon>
        <taxon>Amphibia</taxon>
        <taxon>Batrachia</taxon>
        <taxon>Anura</taxon>
        <taxon>Pelobatoidea</taxon>
        <taxon>Megophryidae</taxon>
        <taxon>Leptobrachium</taxon>
    </lineage>
</organism>
<feature type="compositionally biased region" description="Low complexity" evidence="11">
    <location>
        <begin position="404"/>
        <end position="414"/>
    </location>
</feature>
<evidence type="ECO:0000259" key="14">
    <source>
        <dbReference type="PROSITE" id="PS51860"/>
    </source>
</evidence>
<keyword evidence="5" id="KW-0418">Kinase</keyword>
<dbReference type="FunFam" id="1.10.510.10:FF:000210">
    <property type="entry name" value="Non-specific serine/threonine protein kinase"/>
    <property type="match status" value="1"/>
</dbReference>
<evidence type="ECO:0000256" key="5">
    <source>
        <dbReference type="ARBA" id="ARBA00022777"/>
    </source>
</evidence>
<dbReference type="InterPro" id="IPR011072">
    <property type="entry name" value="HR1_rho-bd"/>
</dbReference>